<dbReference type="OMA" id="WLPGVRN"/>
<name>A0A087U963_STEMI</name>
<protein>
    <submittedName>
        <fullName evidence="1">Uncharacterized protein</fullName>
    </submittedName>
</protein>
<sequence>MTSEVPEAPEAPCLCAGQGSIQAKIRPGVWIPCIRSLHMYEEQWKVSANPVVCSKDVLQAISKLRTRSLRGNVFTVAYVEEKTERSKLEILVFSRMRYVFVIKLDFVNEEFAGCTARVRAFSSGAFPSWFPLSFLFSSLFFFVPFYDLGKNALWINILRSQMTIPIEITEKGRKC</sequence>
<dbReference type="OrthoDB" id="6418239at2759"/>
<accession>A0A087U963</accession>
<dbReference type="EMBL" id="KK118804">
    <property type="protein sequence ID" value="KFM73902.1"/>
    <property type="molecule type" value="Genomic_DNA"/>
</dbReference>
<dbReference type="Proteomes" id="UP000054359">
    <property type="component" value="Unassembled WGS sequence"/>
</dbReference>
<evidence type="ECO:0000313" key="2">
    <source>
        <dbReference type="Proteomes" id="UP000054359"/>
    </source>
</evidence>
<organism evidence="1 2">
    <name type="scientific">Stegodyphus mimosarum</name>
    <name type="common">African social velvet spider</name>
    <dbReference type="NCBI Taxonomy" id="407821"/>
    <lineage>
        <taxon>Eukaryota</taxon>
        <taxon>Metazoa</taxon>
        <taxon>Ecdysozoa</taxon>
        <taxon>Arthropoda</taxon>
        <taxon>Chelicerata</taxon>
        <taxon>Arachnida</taxon>
        <taxon>Araneae</taxon>
        <taxon>Araneomorphae</taxon>
        <taxon>Entelegynae</taxon>
        <taxon>Eresoidea</taxon>
        <taxon>Eresidae</taxon>
        <taxon>Stegodyphus</taxon>
    </lineage>
</organism>
<feature type="non-terminal residue" evidence="1">
    <location>
        <position position="175"/>
    </location>
</feature>
<gene>
    <name evidence="1" type="ORF">X975_01886</name>
</gene>
<evidence type="ECO:0000313" key="1">
    <source>
        <dbReference type="EMBL" id="KFM73902.1"/>
    </source>
</evidence>
<keyword evidence="2" id="KW-1185">Reference proteome</keyword>
<dbReference type="AlphaFoldDB" id="A0A087U963"/>
<reference evidence="1 2" key="1">
    <citation type="submission" date="2013-11" db="EMBL/GenBank/DDBJ databases">
        <title>Genome sequencing of Stegodyphus mimosarum.</title>
        <authorList>
            <person name="Bechsgaard J."/>
        </authorList>
    </citation>
    <scope>NUCLEOTIDE SEQUENCE [LARGE SCALE GENOMIC DNA]</scope>
</reference>
<proteinExistence type="predicted"/>